<dbReference type="GO" id="GO:0001650">
    <property type="term" value="C:fibrillar center"/>
    <property type="evidence" value="ECO:0007669"/>
    <property type="project" value="TreeGrafter"/>
</dbReference>
<evidence type="ECO:0000259" key="1">
    <source>
        <dbReference type="Pfam" id="PF01248"/>
    </source>
</evidence>
<dbReference type="Gene3D" id="3.30.1330.30">
    <property type="match status" value="1"/>
</dbReference>
<evidence type="ECO:0000313" key="3">
    <source>
        <dbReference type="EMBL" id="RLU25980.1"/>
    </source>
</evidence>
<name>A0A026WXH5_OOCBI</name>
<reference evidence="2 4" key="1">
    <citation type="journal article" date="2014" name="Curr. Biol.">
        <title>The genome of the clonal raider ant Cerapachys biroi.</title>
        <authorList>
            <person name="Oxley P.R."/>
            <person name="Ji L."/>
            <person name="Fetter-Pruneda I."/>
            <person name="McKenzie S.K."/>
            <person name="Li C."/>
            <person name="Hu H."/>
            <person name="Zhang G."/>
            <person name="Kronauer D.J."/>
        </authorList>
    </citation>
    <scope>NUCLEOTIDE SEQUENCE [LARGE SCALE GENOMIC DNA]</scope>
</reference>
<evidence type="ECO:0000313" key="4">
    <source>
        <dbReference type="Proteomes" id="UP000053097"/>
    </source>
</evidence>
<dbReference type="InterPro" id="IPR042848">
    <property type="entry name" value="Rpp38"/>
</dbReference>
<dbReference type="OMA" id="HHFHPLY"/>
<dbReference type="GO" id="GO:0005655">
    <property type="term" value="C:nucleolar ribonuclease P complex"/>
    <property type="evidence" value="ECO:0007669"/>
    <property type="project" value="InterPro"/>
</dbReference>
<dbReference type="PANTHER" id="PTHR46948:SF1">
    <property type="entry name" value="RIBONUCLEASE P PROTEIN SUBUNIT P38"/>
    <property type="match status" value="1"/>
</dbReference>
<sequence length="374" mass="42083">MSTPILTKKQQRLSLSAKKGPSRGLRNILAQPSENYWPTVNIDQCETLIGLMNKLLPSIKRTAYKLPGSMLRHMTKEQRAVARQEALEKETAKSDESMLKSVIIGINAITRALEKNKVCCVLLDASVEPPLLVKHIVIMARNKEVPILLLPTLKAITLQTIGFATAALALKEDVMQSSDNAFHALYQSVAQIFQNFVPSKCSSQLFKPDKASEESTMCKMEVTNVNDLTDISKTEKSVLTDVYKYRSSRNERAFVPPVINNGSQISQASPDEFISLDNNPDLSDKYFTSTLKNKRYVNIRKEKGKSEKKITTCSNESALIDSNTDSWKHKKHRGNHVSRKRKGDDITYLSLKIKRVQGNNNRVKATKFAKKKKK</sequence>
<dbReference type="GO" id="GO:0000172">
    <property type="term" value="C:ribonuclease MRP complex"/>
    <property type="evidence" value="ECO:0007669"/>
    <property type="project" value="InterPro"/>
</dbReference>
<dbReference type="GO" id="GO:0004526">
    <property type="term" value="F:ribonuclease P activity"/>
    <property type="evidence" value="ECO:0007669"/>
    <property type="project" value="TreeGrafter"/>
</dbReference>
<dbReference type="InterPro" id="IPR029064">
    <property type="entry name" value="Ribosomal_eL30-like_sf"/>
</dbReference>
<keyword evidence="4" id="KW-1185">Reference proteome</keyword>
<dbReference type="PANTHER" id="PTHR46948">
    <property type="entry name" value="RIBONUCLEASE P PROTEIN SUBUNIT P38"/>
    <property type="match status" value="1"/>
</dbReference>
<dbReference type="Proteomes" id="UP000053097">
    <property type="component" value="Unassembled WGS sequence"/>
</dbReference>
<gene>
    <name evidence="3" type="ORF">DMN91_002143</name>
    <name evidence="2" type="ORF">X777_13967</name>
</gene>
<evidence type="ECO:0000313" key="2">
    <source>
        <dbReference type="EMBL" id="EZA60727.1"/>
    </source>
</evidence>
<evidence type="ECO:0000313" key="5">
    <source>
        <dbReference type="Proteomes" id="UP000279307"/>
    </source>
</evidence>
<proteinExistence type="predicted"/>
<reference evidence="3" key="3">
    <citation type="submission" date="2018-07" db="EMBL/GenBank/DDBJ databases">
        <authorList>
            <person name="Mckenzie S.K."/>
            <person name="Kronauer D.J.C."/>
        </authorList>
    </citation>
    <scope>NUCLEOTIDE SEQUENCE</scope>
    <source>
        <strain evidence="3">Clonal line C1</strain>
    </source>
</reference>
<feature type="domain" description="Ribosomal protein eL8/eL30/eS12/Gadd45" evidence="1">
    <location>
        <begin position="100"/>
        <end position="148"/>
    </location>
</feature>
<dbReference type="EMBL" id="KK107069">
    <property type="protein sequence ID" value="EZA60727.1"/>
    <property type="molecule type" value="Genomic_DNA"/>
</dbReference>
<protein>
    <submittedName>
        <fullName evidence="2">Ribonuclease P protein subunit p38</fullName>
    </submittedName>
</protein>
<accession>A0A026WXH5</accession>
<dbReference type="Proteomes" id="UP000279307">
    <property type="component" value="Chromosome 2"/>
</dbReference>
<organism evidence="2 4">
    <name type="scientific">Ooceraea biroi</name>
    <name type="common">Clonal raider ant</name>
    <name type="synonym">Cerapachys biroi</name>
    <dbReference type="NCBI Taxonomy" id="2015173"/>
    <lineage>
        <taxon>Eukaryota</taxon>
        <taxon>Metazoa</taxon>
        <taxon>Ecdysozoa</taxon>
        <taxon>Arthropoda</taxon>
        <taxon>Hexapoda</taxon>
        <taxon>Insecta</taxon>
        <taxon>Pterygota</taxon>
        <taxon>Neoptera</taxon>
        <taxon>Endopterygota</taxon>
        <taxon>Hymenoptera</taxon>
        <taxon>Apocrita</taxon>
        <taxon>Aculeata</taxon>
        <taxon>Formicoidea</taxon>
        <taxon>Formicidae</taxon>
        <taxon>Dorylinae</taxon>
        <taxon>Ooceraea</taxon>
    </lineage>
</organism>
<dbReference type="SUPFAM" id="SSF55315">
    <property type="entry name" value="L30e-like"/>
    <property type="match status" value="1"/>
</dbReference>
<dbReference type="Pfam" id="PF01248">
    <property type="entry name" value="Ribosomal_L7Ae"/>
    <property type="match status" value="1"/>
</dbReference>
<dbReference type="AlphaFoldDB" id="A0A026WXH5"/>
<reference evidence="3 5" key="2">
    <citation type="journal article" date="2018" name="Genome Res.">
        <title>The genomic architecture and molecular evolution of ant odorant receptors.</title>
        <authorList>
            <person name="McKenzie S.K."/>
            <person name="Kronauer D.J.C."/>
        </authorList>
    </citation>
    <scope>NUCLEOTIDE SEQUENCE [LARGE SCALE GENOMIC DNA]</scope>
    <source>
        <strain evidence="3">Clonal line C1</strain>
    </source>
</reference>
<dbReference type="EMBL" id="QOIP01000002">
    <property type="protein sequence ID" value="RLU25980.1"/>
    <property type="molecule type" value="Genomic_DNA"/>
</dbReference>
<dbReference type="InterPro" id="IPR004038">
    <property type="entry name" value="Ribosomal_eL8/eL30/eS12/Gad45"/>
</dbReference>
<dbReference type="STRING" id="2015173.A0A026WXH5"/>
<dbReference type="OrthoDB" id="20109at2759"/>
<dbReference type="GO" id="GO:0033204">
    <property type="term" value="F:ribonuclease P RNA binding"/>
    <property type="evidence" value="ECO:0007669"/>
    <property type="project" value="TreeGrafter"/>
</dbReference>
<dbReference type="GO" id="GO:0001682">
    <property type="term" value="P:tRNA 5'-leader removal"/>
    <property type="evidence" value="ECO:0007669"/>
    <property type="project" value="InterPro"/>
</dbReference>